<dbReference type="Proteomes" id="UP001497480">
    <property type="component" value="Unassembled WGS sequence"/>
</dbReference>
<accession>A0AAV1W6M5</accession>
<keyword evidence="2" id="KW-1185">Reference proteome</keyword>
<protein>
    <submittedName>
        <fullName evidence="1">Uncharacterized protein</fullName>
    </submittedName>
</protein>
<evidence type="ECO:0000313" key="1">
    <source>
        <dbReference type="EMBL" id="CAL0304847.1"/>
    </source>
</evidence>
<comment type="caution">
    <text evidence="1">The sequence shown here is derived from an EMBL/GenBank/DDBJ whole genome shotgun (WGS) entry which is preliminary data.</text>
</comment>
<evidence type="ECO:0000313" key="2">
    <source>
        <dbReference type="Proteomes" id="UP001497480"/>
    </source>
</evidence>
<organism evidence="1 2">
    <name type="scientific">Lupinus luteus</name>
    <name type="common">European yellow lupine</name>
    <dbReference type="NCBI Taxonomy" id="3873"/>
    <lineage>
        <taxon>Eukaryota</taxon>
        <taxon>Viridiplantae</taxon>
        <taxon>Streptophyta</taxon>
        <taxon>Embryophyta</taxon>
        <taxon>Tracheophyta</taxon>
        <taxon>Spermatophyta</taxon>
        <taxon>Magnoliopsida</taxon>
        <taxon>eudicotyledons</taxon>
        <taxon>Gunneridae</taxon>
        <taxon>Pentapetalae</taxon>
        <taxon>rosids</taxon>
        <taxon>fabids</taxon>
        <taxon>Fabales</taxon>
        <taxon>Fabaceae</taxon>
        <taxon>Papilionoideae</taxon>
        <taxon>50 kb inversion clade</taxon>
        <taxon>genistoids sensu lato</taxon>
        <taxon>core genistoids</taxon>
        <taxon>Genisteae</taxon>
        <taxon>Lupinus</taxon>
    </lineage>
</organism>
<name>A0AAV1W6M5_LUPLU</name>
<gene>
    <name evidence="1" type="ORF">LLUT_LOCUS5907</name>
</gene>
<dbReference type="EMBL" id="CAXHTB010000004">
    <property type="protein sequence ID" value="CAL0304847.1"/>
    <property type="molecule type" value="Genomic_DNA"/>
</dbReference>
<proteinExistence type="predicted"/>
<reference evidence="1 2" key="1">
    <citation type="submission" date="2024-03" db="EMBL/GenBank/DDBJ databases">
        <authorList>
            <person name="Martinez-Hernandez J."/>
        </authorList>
    </citation>
    <scope>NUCLEOTIDE SEQUENCE [LARGE SCALE GENOMIC DNA]</scope>
</reference>
<sequence>MRVDKIIAKNNIDYLPMLNKDLDRECFFSNDAKPHNSNDGDTLYLLCNTLSAGSTAQRPSLSTYCSIEQVQLDALENAAALVLLSSSDFSGSVRLIEDLPN</sequence>
<dbReference type="AlphaFoldDB" id="A0AAV1W6M5"/>